<name>A0ACB9SBF7_9MYRT</name>
<gene>
    <name evidence="1" type="ORF">MLD38_000860</name>
</gene>
<dbReference type="EMBL" id="CM042880">
    <property type="protein sequence ID" value="KAI4388540.1"/>
    <property type="molecule type" value="Genomic_DNA"/>
</dbReference>
<evidence type="ECO:0000313" key="1">
    <source>
        <dbReference type="EMBL" id="KAI4388540.1"/>
    </source>
</evidence>
<organism evidence="1 2">
    <name type="scientific">Melastoma candidum</name>
    <dbReference type="NCBI Taxonomy" id="119954"/>
    <lineage>
        <taxon>Eukaryota</taxon>
        <taxon>Viridiplantae</taxon>
        <taxon>Streptophyta</taxon>
        <taxon>Embryophyta</taxon>
        <taxon>Tracheophyta</taxon>
        <taxon>Spermatophyta</taxon>
        <taxon>Magnoliopsida</taxon>
        <taxon>eudicotyledons</taxon>
        <taxon>Gunneridae</taxon>
        <taxon>Pentapetalae</taxon>
        <taxon>rosids</taxon>
        <taxon>malvids</taxon>
        <taxon>Myrtales</taxon>
        <taxon>Melastomataceae</taxon>
        <taxon>Melastomatoideae</taxon>
        <taxon>Melastomateae</taxon>
        <taxon>Melastoma</taxon>
    </lineage>
</organism>
<proteinExistence type="predicted"/>
<evidence type="ECO:0000313" key="2">
    <source>
        <dbReference type="Proteomes" id="UP001057402"/>
    </source>
</evidence>
<keyword evidence="2" id="KW-1185">Reference proteome</keyword>
<dbReference type="Proteomes" id="UP001057402">
    <property type="component" value="Chromosome 1"/>
</dbReference>
<accession>A0ACB9SBF7</accession>
<comment type="caution">
    <text evidence="1">The sequence shown here is derived from an EMBL/GenBank/DDBJ whole genome shotgun (WGS) entry which is preliminary data.</text>
</comment>
<reference evidence="2" key="1">
    <citation type="journal article" date="2023" name="Front. Plant Sci.">
        <title>Chromosomal-level genome assembly of Melastoma candidum provides insights into trichome evolution.</title>
        <authorList>
            <person name="Zhong Y."/>
            <person name="Wu W."/>
            <person name="Sun C."/>
            <person name="Zou P."/>
            <person name="Liu Y."/>
            <person name="Dai S."/>
            <person name="Zhou R."/>
        </authorList>
    </citation>
    <scope>NUCLEOTIDE SEQUENCE [LARGE SCALE GENOMIC DNA]</scope>
</reference>
<sequence>MEWIQGLKLSEFDAIEKQGLNLLDLISTGIQCTLRQLLESGFFHADPHPGNLLATPEGKLAFIDFGMMSETPETARYALVGHVVHLVNRDYEAMARDYNALGFLPPEVDVTPIVPALQGYFDDALNATVSELNFKSLVDSLGAVFYQFPFSVPPYYVLILRSLTVLEGLALSVDPNFKVLETAYPYFAKRLLTDSSPYLRDALIEVLFKDGRFRWNRLENLLTQGSKDRDFVAKDALQPVLKLLLEPDGEELRLLVIKEAILVMEAIVLCSVVDIHHSLPTFLRSLTSSGNASGLLTLSKEELQSITEFRDQVYRIWGLWQTSENFDPTILLPIVQVLQHREVRILGVGVAIGVSQRLAARMLQQLILSSFTGSSAS</sequence>
<protein>
    <submittedName>
        <fullName evidence="1">Uncharacterized protein</fullName>
    </submittedName>
</protein>